<dbReference type="OrthoDB" id="5985335at2759"/>
<organism evidence="2 3">
    <name type="scientific">Mucuna pruriens</name>
    <name type="common">Velvet bean</name>
    <name type="synonym">Dolichos pruriens</name>
    <dbReference type="NCBI Taxonomy" id="157652"/>
    <lineage>
        <taxon>Eukaryota</taxon>
        <taxon>Viridiplantae</taxon>
        <taxon>Streptophyta</taxon>
        <taxon>Embryophyta</taxon>
        <taxon>Tracheophyta</taxon>
        <taxon>Spermatophyta</taxon>
        <taxon>Magnoliopsida</taxon>
        <taxon>eudicotyledons</taxon>
        <taxon>Gunneridae</taxon>
        <taxon>Pentapetalae</taxon>
        <taxon>rosids</taxon>
        <taxon>fabids</taxon>
        <taxon>Fabales</taxon>
        <taxon>Fabaceae</taxon>
        <taxon>Papilionoideae</taxon>
        <taxon>50 kb inversion clade</taxon>
        <taxon>NPAAA clade</taxon>
        <taxon>indigoferoid/millettioid clade</taxon>
        <taxon>Phaseoleae</taxon>
        <taxon>Mucuna</taxon>
    </lineage>
</organism>
<proteinExistence type="predicted"/>
<dbReference type="PANTHER" id="PTHR48475:SF1">
    <property type="entry name" value="RNASE H TYPE-1 DOMAIN-CONTAINING PROTEIN"/>
    <property type="match status" value="1"/>
</dbReference>
<keyword evidence="3" id="KW-1185">Reference proteome</keyword>
<dbReference type="AlphaFoldDB" id="A0A371GBB2"/>
<accession>A0A371GBB2</accession>
<evidence type="ECO:0000313" key="3">
    <source>
        <dbReference type="Proteomes" id="UP000257109"/>
    </source>
</evidence>
<feature type="non-terminal residue" evidence="2">
    <location>
        <position position="1"/>
    </location>
</feature>
<protein>
    <submittedName>
        <fullName evidence="2">Protein NYNRIN</fullName>
    </submittedName>
</protein>
<name>A0A371GBB2_MUCPR</name>
<dbReference type="SUPFAM" id="SSF56672">
    <property type="entry name" value="DNA/RNA polymerases"/>
    <property type="match status" value="1"/>
</dbReference>
<dbReference type="InterPro" id="IPR043128">
    <property type="entry name" value="Rev_trsase/Diguanyl_cyclase"/>
</dbReference>
<feature type="domain" description="Reverse transcriptase/retrotransposon-derived protein RNase H-like" evidence="1">
    <location>
        <begin position="46"/>
        <end position="144"/>
    </location>
</feature>
<dbReference type="InterPro" id="IPR043502">
    <property type="entry name" value="DNA/RNA_pol_sf"/>
</dbReference>
<dbReference type="Gene3D" id="3.30.70.270">
    <property type="match status" value="1"/>
</dbReference>
<dbReference type="Pfam" id="PF17919">
    <property type="entry name" value="RT_RNaseH_2"/>
    <property type="match status" value="1"/>
</dbReference>
<dbReference type="EMBL" id="QJKJ01006115">
    <property type="protein sequence ID" value="RDX87842.1"/>
    <property type="molecule type" value="Genomic_DNA"/>
</dbReference>
<evidence type="ECO:0000313" key="2">
    <source>
        <dbReference type="EMBL" id="RDX87842.1"/>
    </source>
</evidence>
<dbReference type="Proteomes" id="UP000257109">
    <property type="component" value="Unassembled WGS sequence"/>
</dbReference>
<gene>
    <name evidence="2" type="primary">Nynrin</name>
    <name evidence="2" type="ORF">CR513_30640</name>
</gene>
<dbReference type="InterPro" id="IPR041577">
    <property type="entry name" value="RT_RNaseH_2"/>
</dbReference>
<comment type="caution">
    <text evidence="2">The sequence shown here is derived from an EMBL/GenBank/DDBJ whole genome shotgun (WGS) entry which is preliminary data.</text>
</comment>
<reference evidence="2" key="1">
    <citation type="submission" date="2018-05" db="EMBL/GenBank/DDBJ databases">
        <title>Draft genome of Mucuna pruriens seed.</title>
        <authorList>
            <person name="Nnadi N.E."/>
            <person name="Vos R."/>
            <person name="Hasami M.H."/>
            <person name="Devisetty U.K."/>
            <person name="Aguiy J.C."/>
        </authorList>
    </citation>
    <scope>NUCLEOTIDE SEQUENCE [LARGE SCALE GENOMIC DNA]</scope>
    <source>
        <strain evidence="2">JCA_2017</strain>
    </source>
</reference>
<evidence type="ECO:0000259" key="1">
    <source>
        <dbReference type="Pfam" id="PF17919"/>
    </source>
</evidence>
<dbReference type="PANTHER" id="PTHR48475">
    <property type="entry name" value="RIBONUCLEASE H"/>
    <property type="match status" value="1"/>
</dbReference>
<sequence>MRSPQMVKEVQQLTRRITTLSQFLSLLVETTVPIFNTLKKGDTFTWTAESEKVFLRLKALLAFSPILTKPTPDVPLLVYILVVEDTVSAAIVQEREGKQHLVYFISKILQDAERRYQKIKKAALTLTIASKRLRPYFQGYPVIVLRKPNLAGRMVTWSVQLSEFDISYESEGHVKAQALTNFITKMAASGPATEENSRWFLSMDGASNQLRSGVG</sequence>